<evidence type="ECO:0000313" key="1">
    <source>
        <dbReference type="EMBL" id="MTD96249.1"/>
    </source>
</evidence>
<dbReference type="Proteomes" id="UP000440694">
    <property type="component" value="Unassembled WGS sequence"/>
</dbReference>
<sequence>MTVEIRQAGEHWSVEVLGASIGVAETQSEAQQLADYWQARMNSVARWRGHSQAKTRLPAWFTRVLNLQR</sequence>
<comment type="caution">
    <text evidence="1">The sequence shown here is derived from an EMBL/GenBank/DDBJ whole genome shotgun (WGS) entry which is preliminary data.</text>
</comment>
<proteinExistence type="predicted"/>
<organism evidence="1 2">
    <name type="scientific">Hyphomicrobium album</name>
    <dbReference type="NCBI Taxonomy" id="2665159"/>
    <lineage>
        <taxon>Bacteria</taxon>
        <taxon>Pseudomonadati</taxon>
        <taxon>Pseudomonadota</taxon>
        <taxon>Alphaproteobacteria</taxon>
        <taxon>Hyphomicrobiales</taxon>
        <taxon>Hyphomicrobiaceae</taxon>
        <taxon>Hyphomicrobium</taxon>
    </lineage>
</organism>
<reference evidence="1 2" key="1">
    <citation type="submission" date="2019-11" db="EMBL/GenBank/DDBJ databases">
        <title>Identification of a novel strain.</title>
        <authorList>
            <person name="Xu Q."/>
            <person name="Wang G."/>
        </authorList>
    </citation>
    <scope>NUCLEOTIDE SEQUENCE [LARGE SCALE GENOMIC DNA]</scope>
    <source>
        <strain evidence="2">xq</strain>
    </source>
</reference>
<accession>A0A6I3KP09</accession>
<dbReference type="AlphaFoldDB" id="A0A6I3KP09"/>
<protein>
    <submittedName>
        <fullName evidence="1">Uncharacterized protein</fullName>
    </submittedName>
</protein>
<dbReference type="RefSeq" id="WP_154740691.1">
    <property type="nucleotide sequence ID" value="NZ_WMBQ01000002.1"/>
</dbReference>
<dbReference type="EMBL" id="WMBQ01000002">
    <property type="protein sequence ID" value="MTD96249.1"/>
    <property type="molecule type" value="Genomic_DNA"/>
</dbReference>
<keyword evidence="2" id="KW-1185">Reference proteome</keyword>
<evidence type="ECO:0000313" key="2">
    <source>
        <dbReference type="Proteomes" id="UP000440694"/>
    </source>
</evidence>
<gene>
    <name evidence="1" type="ORF">GIW81_18065</name>
</gene>
<name>A0A6I3KP09_9HYPH</name>